<accession>A0A177CD97</accession>
<organism evidence="2 3">
    <name type="scientific">Paraphaeosphaeria sporulosa</name>
    <dbReference type="NCBI Taxonomy" id="1460663"/>
    <lineage>
        <taxon>Eukaryota</taxon>
        <taxon>Fungi</taxon>
        <taxon>Dikarya</taxon>
        <taxon>Ascomycota</taxon>
        <taxon>Pezizomycotina</taxon>
        <taxon>Dothideomycetes</taxon>
        <taxon>Pleosporomycetidae</taxon>
        <taxon>Pleosporales</taxon>
        <taxon>Massarineae</taxon>
        <taxon>Didymosphaeriaceae</taxon>
        <taxon>Paraphaeosphaeria</taxon>
    </lineage>
</organism>
<gene>
    <name evidence="2" type="ORF">CC84DRAFT_1164106</name>
</gene>
<evidence type="ECO:0000256" key="1">
    <source>
        <dbReference type="SAM" id="Phobius"/>
    </source>
</evidence>
<feature type="transmembrane region" description="Helical" evidence="1">
    <location>
        <begin position="87"/>
        <end position="109"/>
    </location>
</feature>
<evidence type="ECO:0000313" key="2">
    <source>
        <dbReference type="EMBL" id="OAG05624.1"/>
    </source>
</evidence>
<protein>
    <submittedName>
        <fullName evidence="2">Uncharacterized protein</fullName>
    </submittedName>
</protein>
<keyword evidence="3" id="KW-1185">Reference proteome</keyword>
<dbReference type="EMBL" id="KV441552">
    <property type="protein sequence ID" value="OAG05624.1"/>
    <property type="molecule type" value="Genomic_DNA"/>
</dbReference>
<keyword evidence="1" id="KW-0472">Membrane</keyword>
<dbReference type="RefSeq" id="XP_018035989.1">
    <property type="nucleotide sequence ID" value="XM_018178411.1"/>
</dbReference>
<dbReference type="InParanoid" id="A0A177CD97"/>
<dbReference type="OrthoDB" id="10399370at2759"/>
<feature type="transmembrane region" description="Helical" evidence="1">
    <location>
        <begin position="121"/>
        <end position="142"/>
    </location>
</feature>
<sequence length="190" mass="21869">MMEHYARNLWRRKTLLLASTLMLSFCIPIFGPEFSVSRVLGVYSTYLSILNILPVPIDRISTLWAFSFAFHSFTDIERSSRQLFFRFFHYLVCCSIPLCLWGELSHLYYGHDVCDKYISSWLPSSLTLGVLINAMISFFVPVDNAQLLAKKDNHSNSDVEAQTAQMLSQAGWSKITYSSTWICVFMKGLY</sequence>
<name>A0A177CD97_9PLEO</name>
<keyword evidence="1" id="KW-0812">Transmembrane</keyword>
<evidence type="ECO:0000313" key="3">
    <source>
        <dbReference type="Proteomes" id="UP000077069"/>
    </source>
</evidence>
<reference evidence="2 3" key="1">
    <citation type="submission" date="2016-05" db="EMBL/GenBank/DDBJ databases">
        <title>Comparative analysis of secretome profiles of manganese(II)-oxidizing ascomycete fungi.</title>
        <authorList>
            <consortium name="DOE Joint Genome Institute"/>
            <person name="Zeiner C.A."/>
            <person name="Purvine S.O."/>
            <person name="Zink E.M."/>
            <person name="Wu S."/>
            <person name="Pasa-Tolic L."/>
            <person name="Chaput D.L."/>
            <person name="Haridas S."/>
            <person name="Grigoriev I.V."/>
            <person name="Santelli C.M."/>
            <person name="Hansel C.M."/>
        </authorList>
    </citation>
    <scope>NUCLEOTIDE SEQUENCE [LARGE SCALE GENOMIC DNA]</scope>
    <source>
        <strain evidence="2 3">AP3s5-JAC2a</strain>
    </source>
</reference>
<dbReference type="Proteomes" id="UP000077069">
    <property type="component" value="Unassembled WGS sequence"/>
</dbReference>
<proteinExistence type="predicted"/>
<dbReference type="GeneID" id="28761897"/>
<dbReference type="AlphaFoldDB" id="A0A177CD97"/>
<keyword evidence="1" id="KW-1133">Transmembrane helix</keyword>